<organism evidence="2 3">
    <name type="scientific">Streptomyces actuosus</name>
    <dbReference type="NCBI Taxonomy" id="1885"/>
    <lineage>
        <taxon>Bacteria</taxon>
        <taxon>Bacillati</taxon>
        <taxon>Actinomycetota</taxon>
        <taxon>Actinomycetes</taxon>
        <taxon>Kitasatosporales</taxon>
        <taxon>Streptomycetaceae</taxon>
        <taxon>Streptomyces</taxon>
    </lineage>
</organism>
<dbReference type="KEGG" id="sact:DMT42_20275"/>
<name>A0A2U9P3U7_STRAS</name>
<dbReference type="RefSeq" id="WP_110629311.1">
    <property type="nucleotide sequence ID" value="NZ_CP029788.1"/>
</dbReference>
<gene>
    <name evidence="2" type="ORF">DMT42_20275</name>
</gene>
<dbReference type="AlphaFoldDB" id="A0A2U9P3U7"/>
<accession>A0A2U9P3U7</accession>
<keyword evidence="3" id="KW-1185">Reference proteome</keyword>
<evidence type="ECO:0008006" key="4">
    <source>
        <dbReference type="Google" id="ProtNLM"/>
    </source>
</evidence>
<feature type="region of interest" description="Disordered" evidence="1">
    <location>
        <begin position="30"/>
        <end position="53"/>
    </location>
</feature>
<sequence>MPRPRVRVLLVSVVLVGVAGCSGAYLEMGQERDTPSAGSTAGKSSAPAPSAVPALTPAQAQAALVTPADLGGNWGPTRGAAVWRDALLKAGTADRDCQRLLDVLYADEVLGPDARALVGLDDFDTEAQLRYQVTAAPRADVDRTLAWLRSLPQKCARFTATTVRAGVQNVQVLDYSLPPVGDDRQGLRVSLTGPVSEDTGEATVLTLDLAVVRVGDDAFAVSNGSLGNLPTDATLTAVQVGAQRLADVRRQARVLV</sequence>
<dbReference type="OrthoDB" id="4324322at2"/>
<dbReference type="EMBL" id="CP029788">
    <property type="protein sequence ID" value="AWT44410.1"/>
    <property type="molecule type" value="Genomic_DNA"/>
</dbReference>
<feature type="compositionally biased region" description="Low complexity" evidence="1">
    <location>
        <begin position="35"/>
        <end position="53"/>
    </location>
</feature>
<reference evidence="2 3" key="1">
    <citation type="submission" date="2018-06" db="EMBL/GenBank/DDBJ databases">
        <title>The complete genome sequence of a nosiheptide producer Streptomyces actuosus ATCC 25421: deducing the ability of producing a new class III lantibiotics.</title>
        <authorList>
            <person name="Liu W."/>
            <person name="Sun F."/>
            <person name="Hu Y."/>
        </authorList>
    </citation>
    <scope>NUCLEOTIDE SEQUENCE [LARGE SCALE GENOMIC DNA]</scope>
    <source>
        <strain evidence="2 3">ATCC 25421</strain>
    </source>
</reference>
<dbReference type="Proteomes" id="UP000247634">
    <property type="component" value="Chromosome"/>
</dbReference>
<evidence type="ECO:0000313" key="3">
    <source>
        <dbReference type="Proteomes" id="UP000247634"/>
    </source>
</evidence>
<evidence type="ECO:0000313" key="2">
    <source>
        <dbReference type="EMBL" id="AWT44410.1"/>
    </source>
</evidence>
<dbReference type="PROSITE" id="PS51257">
    <property type="entry name" value="PROKAR_LIPOPROTEIN"/>
    <property type="match status" value="1"/>
</dbReference>
<proteinExistence type="predicted"/>
<protein>
    <recommendedName>
        <fullName evidence="4">Lipoprotein</fullName>
    </recommendedName>
</protein>
<evidence type="ECO:0000256" key="1">
    <source>
        <dbReference type="SAM" id="MobiDB-lite"/>
    </source>
</evidence>